<protein>
    <submittedName>
        <fullName evidence="3">5-bromo-4-chloroindolyl phosphate hydrolysis protein</fullName>
    </submittedName>
</protein>
<feature type="transmembrane region" description="Helical" evidence="2">
    <location>
        <begin position="147"/>
        <end position="166"/>
    </location>
</feature>
<keyword evidence="2" id="KW-0472">Membrane</keyword>
<evidence type="ECO:0000313" key="3">
    <source>
        <dbReference type="EMBL" id="VYS78500.1"/>
    </source>
</evidence>
<dbReference type="EMBL" id="CACRTG010000001">
    <property type="protein sequence ID" value="VYS78500.1"/>
    <property type="molecule type" value="Genomic_DNA"/>
</dbReference>
<dbReference type="AlphaFoldDB" id="A0A6N2RFP6"/>
<dbReference type="InterPro" id="IPR018770">
    <property type="entry name" value="ChloroindolylP_hydrolase"/>
</dbReference>
<feature type="transmembrane region" description="Helical" evidence="2">
    <location>
        <begin position="107"/>
        <end position="127"/>
    </location>
</feature>
<keyword evidence="1" id="KW-0175">Coiled coil</keyword>
<evidence type="ECO:0000256" key="2">
    <source>
        <dbReference type="SAM" id="Phobius"/>
    </source>
</evidence>
<feature type="coiled-coil region" evidence="1">
    <location>
        <begin position="37"/>
        <end position="73"/>
    </location>
</feature>
<name>A0A6N2RFP6_9FIRM</name>
<organism evidence="3">
    <name type="scientific">[Clostridium] nexile</name>
    <dbReference type="NCBI Taxonomy" id="29361"/>
    <lineage>
        <taxon>Bacteria</taxon>
        <taxon>Bacillati</taxon>
        <taxon>Bacillota</taxon>
        <taxon>Clostridia</taxon>
        <taxon>Lachnospirales</taxon>
        <taxon>Lachnospiraceae</taxon>
        <taxon>Tyzzerella</taxon>
    </lineage>
</organism>
<keyword evidence="2" id="KW-0812">Transmembrane</keyword>
<gene>
    <name evidence="3" type="ORF">CNLFYP112_00097</name>
</gene>
<accession>A0A6N2RFP6</accession>
<proteinExistence type="predicted"/>
<dbReference type="Pfam" id="PF10112">
    <property type="entry name" value="Halogen_Hydrol"/>
    <property type="match status" value="1"/>
</dbReference>
<reference evidence="3" key="1">
    <citation type="submission" date="2019-11" db="EMBL/GenBank/DDBJ databases">
        <authorList>
            <person name="Feng L."/>
        </authorList>
    </citation>
    <scope>NUCLEOTIDE SEQUENCE</scope>
    <source>
        <strain evidence="3">CnexileLFYP112</strain>
    </source>
</reference>
<keyword evidence="2" id="KW-1133">Transmembrane helix</keyword>
<sequence length="405" mass="47090">MYDNDFSNLGRQIQETVQNAVESMNYDRLNQTINQTVNQALDEARIYKEKVRRQYEESQKRQAENLKKQAQTNQQSNVYQTNYARPVGKKQINMVLAPKIKKGTGRIVAGTILSIVSVAGIIALLVTKTFLEMIGTASLAEIVLGPGVLLIPLFAGIILSATGNHYRKRYRRARKYVEILNGRGFCEIKELAEKSNQSETETRKDLRKMIQKQVFREAYMDKQETCLMINRIAYDYYLQAEESLRQREMEEAKRKEQEEKMSPEILEMIRTGDEYIRTIREANDDIPGEVISEKLDRLEQVVRRIFESVKKHPEQKKEMDKFMDYYMPTTLKLVNAYREFDALEVKGENITNAMQEIENTLDTISLAFEKLLDDLFQDAAFDVSTDISVLQMMLAREGYKEKDFK</sequence>
<evidence type="ECO:0000256" key="1">
    <source>
        <dbReference type="SAM" id="Coils"/>
    </source>
</evidence>